<accession>A0ACA9ML64</accession>
<dbReference type="Proteomes" id="UP000789525">
    <property type="component" value="Unassembled WGS sequence"/>
</dbReference>
<keyword evidence="2" id="KW-1185">Reference proteome</keyword>
<dbReference type="EMBL" id="CAJVPT010013839">
    <property type="protein sequence ID" value="CAG8599524.1"/>
    <property type="molecule type" value="Genomic_DNA"/>
</dbReference>
<organism evidence="1 2">
    <name type="scientific">Acaulospora colombiana</name>
    <dbReference type="NCBI Taxonomy" id="27376"/>
    <lineage>
        <taxon>Eukaryota</taxon>
        <taxon>Fungi</taxon>
        <taxon>Fungi incertae sedis</taxon>
        <taxon>Mucoromycota</taxon>
        <taxon>Glomeromycotina</taxon>
        <taxon>Glomeromycetes</taxon>
        <taxon>Diversisporales</taxon>
        <taxon>Acaulosporaceae</taxon>
        <taxon>Acaulospora</taxon>
    </lineage>
</organism>
<reference evidence="1" key="1">
    <citation type="submission" date="2021-06" db="EMBL/GenBank/DDBJ databases">
        <authorList>
            <person name="Kallberg Y."/>
            <person name="Tangrot J."/>
            <person name="Rosling A."/>
        </authorList>
    </citation>
    <scope>NUCLEOTIDE SEQUENCE</scope>
    <source>
        <strain evidence="1">CL356</strain>
    </source>
</reference>
<evidence type="ECO:0000313" key="1">
    <source>
        <dbReference type="EMBL" id="CAG8599524.1"/>
    </source>
</evidence>
<comment type="caution">
    <text evidence="1">The sequence shown here is derived from an EMBL/GenBank/DDBJ whole genome shotgun (WGS) entry which is preliminary data.</text>
</comment>
<name>A0ACA9ML64_9GLOM</name>
<protein>
    <submittedName>
        <fullName evidence="1">6485_t:CDS:1</fullName>
    </submittedName>
</protein>
<gene>
    <name evidence="1" type="ORF">ACOLOM_LOCUS6633</name>
</gene>
<proteinExistence type="predicted"/>
<evidence type="ECO:0000313" key="2">
    <source>
        <dbReference type="Proteomes" id="UP000789525"/>
    </source>
</evidence>
<sequence>MGLQALATTLGIPAGPLLLPSLGTLFDQYMDKGDVVREAATAAVKSTLKIFPPEALGLVLRHLEAALKQTKQWKSKVGILDAIKTLTNQNKDQIGEELGNTLPHIEQAMHDTKAEVSSAAIKCGTALCSTLPNPDLLPHVPALVKCMANPETVPACIKALSNTTFVAEVTAPALAVLVPLLNRALNDRSMEVQRRTVIVIDNLVKLVRDPKVAARYLSGLVDGVDKIMQGASFPEVRAFAAAAHETLIKAGASSGAPPPLPRDLEAEIESSMREMAPFLPVSLFTSLTPLQPFHNSFKICLHFVGNLVADLANNKRYDDKATWQRCIGQYLAPWITKYGQSDDSDGSQLSETIRNHFYALYKAQFATNTNGSSEEGEILCETLFSLAYGALLLLSHTTLRLIRGR</sequence>
<feature type="non-terminal residue" evidence="1">
    <location>
        <position position="405"/>
    </location>
</feature>